<dbReference type="RefSeq" id="WP_069314362.1">
    <property type="nucleotide sequence ID" value="NZ_MDTU01000005.1"/>
</dbReference>
<evidence type="ECO:0000313" key="2">
    <source>
        <dbReference type="EMBL" id="ODN41226.1"/>
    </source>
</evidence>
<accession>A0ABX3A0K8</accession>
<name>A0ABX3A0K8_9GAMM</name>
<comment type="caution">
    <text evidence="2">The sequence shown here is derived from an EMBL/GenBank/DDBJ whole genome shotgun (WGS) entry which is preliminary data.</text>
</comment>
<protein>
    <submittedName>
        <fullName evidence="2">Uncharacterized protein</fullName>
    </submittedName>
</protein>
<dbReference type="Proteomes" id="UP000094329">
    <property type="component" value="Unassembled WGS sequence"/>
</dbReference>
<gene>
    <name evidence="2" type="ORF">BGC07_17585</name>
</gene>
<dbReference type="EMBL" id="MDTU01000005">
    <property type="protein sequence ID" value="ODN41226.1"/>
    <property type="molecule type" value="Genomic_DNA"/>
</dbReference>
<keyword evidence="1" id="KW-0175">Coiled coil</keyword>
<feature type="coiled-coil region" evidence="1">
    <location>
        <begin position="1"/>
        <end position="28"/>
    </location>
</feature>
<organism evidence="2 3">
    <name type="scientific">Piscirickettsia litoralis</name>
    <dbReference type="NCBI Taxonomy" id="1891921"/>
    <lineage>
        <taxon>Bacteria</taxon>
        <taxon>Pseudomonadati</taxon>
        <taxon>Pseudomonadota</taxon>
        <taxon>Gammaproteobacteria</taxon>
        <taxon>Thiotrichales</taxon>
        <taxon>Piscirickettsiaceae</taxon>
        <taxon>Piscirickettsia</taxon>
    </lineage>
</organism>
<reference evidence="2 3" key="1">
    <citation type="submission" date="2016-08" db="EMBL/GenBank/DDBJ databases">
        <title>Draft genome sequence of Candidatus Piscirickettsia litoralis, from seawater.</title>
        <authorList>
            <person name="Wan X."/>
            <person name="Lee A.J."/>
            <person name="Hou S."/>
            <person name="Donachie S.P."/>
        </authorList>
    </citation>
    <scope>NUCLEOTIDE SEQUENCE [LARGE SCALE GENOMIC DNA]</scope>
    <source>
        <strain evidence="2 3">Y2</strain>
    </source>
</reference>
<sequence>MKEALNNIEDSLNKLKNYKNNLEGIHQAEMERNRKTNARMFIDSDPKIKAIEKVVEYTEGKISEFRAGNTSAFKNFKIDPEVKRTLESDKTTAKLVRAIAINVVTLGAAAVCTRINTRKDAKSFLPFYNSEFSKKVASLESNSAKVATAARSLG</sequence>
<evidence type="ECO:0000313" key="3">
    <source>
        <dbReference type="Proteomes" id="UP000094329"/>
    </source>
</evidence>
<evidence type="ECO:0000256" key="1">
    <source>
        <dbReference type="SAM" id="Coils"/>
    </source>
</evidence>
<proteinExistence type="predicted"/>
<keyword evidence="3" id="KW-1185">Reference proteome</keyword>